<keyword evidence="4" id="KW-1185">Reference proteome</keyword>
<dbReference type="RefSeq" id="WP_317102251.1">
    <property type="nucleotide sequence ID" value="NZ_CP136584.1"/>
</dbReference>
<evidence type="ECO:0000259" key="2">
    <source>
        <dbReference type="SMART" id="SM00885"/>
    </source>
</evidence>
<organism evidence="3 4">
    <name type="scientific">Aeromonas allosaccharophila</name>
    <dbReference type="NCBI Taxonomy" id="656"/>
    <lineage>
        <taxon>Bacteria</taxon>
        <taxon>Pseudomonadati</taxon>
        <taxon>Pseudomonadota</taxon>
        <taxon>Gammaproteobacteria</taxon>
        <taxon>Aeromonadales</taxon>
        <taxon>Aeromonadaceae</taxon>
        <taxon>Aeromonas</taxon>
    </lineage>
</organism>
<feature type="domain" description="Bacteriophage/plasmid primase P4 C-terminal" evidence="2">
    <location>
        <begin position="319"/>
        <end position="452"/>
    </location>
</feature>
<proteinExistence type="predicted"/>
<evidence type="ECO:0000256" key="1">
    <source>
        <dbReference type="SAM" id="MobiDB-lite"/>
    </source>
</evidence>
<dbReference type="InterPro" id="IPR014818">
    <property type="entry name" value="Phage/plasmid_primase_P4_C"/>
</dbReference>
<evidence type="ECO:0000313" key="4">
    <source>
        <dbReference type="Proteomes" id="UP001302667"/>
    </source>
</evidence>
<evidence type="ECO:0000313" key="3">
    <source>
        <dbReference type="EMBL" id="WOE65069.1"/>
    </source>
</evidence>
<name>A0ABZ0F631_9GAMM</name>
<dbReference type="Proteomes" id="UP001302667">
    <property type="component" value="Chromosome"/>
</dbReference>
<sequence length="478" mass="51603">MNATLQAKAANIEANGHAVIPYQDNGNPKPYGNEQRYPSSMVREDDTLFGVRLDEMVLLDLDGNKVPEAPHPRDLLAMLGLPNQTLPIQYRMLTDTLPDGSYHWLFRLPAGVDLASLKQSVNNANGLAGVDVKTGNQLIYIKAGKVLRGDTIPQLAALPEAPAILLGWITKPKHEPKVIAPMVSSAETSRYGERALTSACEAIVSAPMGSRNETLNREALGVAQLVAGGEICHADAERQLFAAGMASGQSVQEVKATIASAHQKGIQEPRQAPPKSKLLADKKGSQKTGSLLAANVVSLRPEQDDAALMLDQMSACQRGEALVSSLGTLAINVDTSQVYRYTGSLWESMPDAVLARCMTAMFKQQGAKHSARIINTAVDTMKLGLDEIPRPALNLIGFANGVYDLVLRAFRPHSLVDGLLTHNGIEYSEPLVGETLAHCAPHFMKWLSYATDNDVAKMVRINAALFMVLANRESPLVF</sequence>
<gene>
    <name evidence="3" type="ORF">RY972_13415</name>
</gene>
<accession>A0ABZ0F631</accession>
<protein>
    <recommendedName>
        <fullName evidence="2">Bacteriophage/plasmid primase P4 C-terminal domain-containing protein</fullName>
    </recommendedName>
</protein>
<dbReference type="SMART" id="SM00885">
    <property type="entry name" value="D5_N"/>
    <property type="match status" value="1"/>
</dbReference>
<reference evidence="3 4" key="1">
    <citation type="submission" date="2023-10" db="EMBL/GenBank/DDBJ databases">
        <title>Genome analysis of psychrotrophic aerobic bacterium Aeromonas allosaccharophila BIM B-1809 isolated from infected fish.</title>
        <authorList>
            <person name="Leanovich S.I."/>
            <person name="Sidarenka A.V."/>
            <person name="Akhremchuk A.E."/>
            <person name="Sikolenko M.A."/>
            <person name="Valentovich L.N."/>
        </authorList>
    </citation>
    <scope>NUCLEOTIDE SEQUENCE [LARGE SCALE GENOMIC DNA]</scope>
    <source>
        <strain evidence="3 4">BIM B-1809</strain>
    </source>
</reference>
<dbReference type="EMBL" id="CP136584">
    <property type="protein sequence ID" value="WOE65069.1"/>
    <property type="molecule type" value="Genomic_DNA"/>
</dbReference>
<feature type="region of interest" description="Disordered" evidence="1">
    <location>
        <begin position="261"/>
        <end position="283"/>
    </location>
</feature>